<sequence>MEQIPQVVPQQCLPADVEAFKAKSKCRRYKIWGLIVCILLTLSLFLLLFGLKHFWRWPPEKIYDAEYKFFSDGEKMTVLMEINPMSRTETFWMENGTDKVVEIHDFKNGITGIFLVGLQKCFIKNQIKYIPEITDAETEEPEGDEITTTYYEQSIVWVPGEKPIEDKEFLRNSKIFEICKNVSVHWIHPTFLTDGVELEDGSIPATKILWPKENKDLQMNDKTKPGGKRQARDLTEEDLPINDYSEVGLELDSIFDNRGFCCHNCRRGQRYCRRVCEPLLGYYPYPYCYEGGRVICRVIMPCNWWIARMLGRV</sequence>
<dbReference type="SMART" id="SM01039">
    <property type="entry name" value="BRICHOS"/>
    <property type="match status" value="1"/>
</dbReference>
<proteinExistence type="inferred from homology"/>
<evidence type="ECO:0000256" key="1">
    <source>
        <dbReference type="ARBA" id="ARBA00004167"/>
    </source>
</evidence>
<evidence type="ECO:0000313" key="10">
    <source>
        <dbReference type="Proteomes" id="UP000515156"/>
    </source>
</evidence>
<dbReference type="PROSITE" id="PS50869">
    <property type="entry name" value="BRICHOS"/>
    <property type="match status" value="1"/>
</dbReference>
<feature type="transmembrane region" description="Helical" evidence="8">
    <location>
        <begin position="31"/>
        <end position="51"/>
    </location>
</feature>
<gene>
    <name evidence="11" type="primary">TNMD</name>
</gene>
<dbReference type="AlphaFoldDB" id="A0A6P7YHS4"/>
<dbReference type="PANTHER" id="PTHR14064">
    <property type="entry name" value="CHONDROMODULIN-RELATED"/>
    <property type="match status" value="1"/>
</dbReference>
<name>A0A6P7YHS4_9AMPH</name>
<evidence type="ECO:0000256" key="3">
    <source>
        <dbReference type="ARBA" id="ARBA00022692"/>
    </source>
</evidence>
<dbReference type="Pfam" id="PF04089">
    <property type="entry name" value="BRICHOS"/>
    <property type="match status" value="1"/>
</dbReference>
<evidence type="ECO:0000256" key="5">
    <source>
        <dbReference type="ARBA" id="ARBA00023136"/>
    </source>
</evidence>
<dbReference type="PANTHER" id="PTHR14064:SF3">
    <property type="entry name" value="TENOMODULIN"/>
    <property type="match status" value="1"/>
</dbReference>
<keyword evidence="6" id="KW-1015">Disulfide bond</keyword>
<dbReference type="Proteomes" id="UP000515156">
    <property type="component" value="Chromosome 7"/>
</dbReference>
<dbReference type="InterPro" id="IPR043405">
    <property type="entry name" value="Chondromodulin/Tenomodulin"/>
</dbReference>
<dbReference type="RefSeq" id="XP_030064573.1">
    <property type="nucleotide sequence ID" value="XM_030208713.1"/>
</dbReference>
<accession>A0A6P7YHS4</accession>
<reference evidence="11" key="1">
    <citation type="submission" date="2025-08" db="UniProtKB">
        <authorList>
            <consortium name="RefSeq"/>
        </authorList>
    </citation>
    <scope>IDENTIFICATION</scope>
</reference>
<dbReference type="GO" id="GO:0016020">
    <property type="term" value="C:membrane"/>
    <property type="evidence" value="ECO:0007669"/>
    <property type="project" value="UniProtKB-SubCell"/>
</dbReference>
<evidence type="ECO:0000256" key="6">
    <source>
        <dbReference type="ARBA" id="ARBA00023157"/>
    </source>
</evidence>
<dbReference type="InterPro" id="IPR007084">
    <property type="entry name" value="BRICHOS_dom"/>
</dbReference>
<keyword evidence="3 8" id="KW-0812">Transmembrane</keyword>
<dbReference type="GeneID" id="115473689"/>
<keyword evidence="7" id="KW-0325">Glycoprotein</keyword>
<dbReference type="GO" id="GO:0001937">
    <property type="term" value="P:negative regulation of endothelial cell proliferation"/>
    <property type="evidence" value="ECO:0007669"/>
    <property type="project" value="TreeGrafter"/>
</dbReference>
<dbReference type="GO" id="GO:0016525">
    <property type="term" value="P:negative regulation of angiogenesis"/>
    <property type="evidence" value="ECO:0007669"/>
    <property type="project" value="TreeGrafter"/>
</dbReference>
<evidence type="ECO:0000256" key="4">
    <source>
        <dbReference type="ARBA" id="ARBA00022989"/>
    </source>
</evidence>
<organism evidence="10 11">
    <name type="scientific">Microcaecilia unicolor</name>
    <dbReference type="NCBI Taxonomy" id="1415580"/>
    <lineage>
        <taxon>Eukaryota</taxon>
        <taxon>Metazoa</taxon>
        <taxon>Chordata</taxon>
        <taxon>Craniata</taxon>
        <taxon>Vertebrata</taxon>
        <taxon>Euteleostomi</taxon>
        <taxon>Amphibia</taxon>
        <taxon>Gymnophiona</taxon>
        <taxon>Siphonopidae</taxon>
        <taxon>Microcaecilia</taxon>
    </lineage>
</organism>
<dbReference type="FunCoup" id="A0A6P7YHS4">
    <property type="interactions" value="7"/>
</dbReference>
<feature type="domain" description="BRICHOS" evidence="9">
    <location>
        <begin position="94"/>
        <end position="187"/>
    </location>
</feature>
<keyword evidence="5 8" id="KW-0472">Membrane</keyword>
<evidence type="ECO:0000313" key="11">
    <source>
        <dbReference type="RefSeq" id="XP_030064573.1"/>
    </source>
</evidence>
<dbReference type="InParanoid" id="A0A6P7YHS4"/>
<evidence type="ECO:0000256" key="2">
    <source>
        <dbReference type="ARBA" id="ARBA00009898"/>
    </source>
</evidence>
<evidence type="ECO:0000256" key="7">
    <source>
        <dbReference type="ARBA" id="ARBA00023180"/>
    </source>
</evidence>
<keyword evidence="10" id="KW-1185">Reference proteome</keyword>
<comment type="subcellular location">
    <subcellularLocation>
        <location evidence="1">Membrane</location>
        <topology evidence="1">Single-pass membrane protein</topology>
    </subcellularLocation>
</comment>
<evidence type="ECO:0000256" key="8">
    <source>
        <dbReference type="SAM" id="Phobius"/>
    </source>
</evidence>
<dbReference type="OrthoDB" id="5985282at2759"/>
<protein>
    <submittedName>
        <fullName evidence="11">Tenomodulin</fullName>
    </submittedName>
</protein>
<dbReference type="CTD" id="64102"/>
<comment type="similarity">
    <text evidence="2">Belongs to the chondromodulin-1 family.</text>
</comment>
<keyword evidence="4 8" id="KW-1133">Transmembrane helix</keyword>
<dbReference type="KEGG" id="muo:115473689"/>
<evidence type="ECO:0000259" key="9">
    <source>
        <dbReference type="PROSITE" id="PS50869"/>
    </source>
</evidence>